<evidence type="ECO:0000256" key="4">
    <source>
        <dbReference type="SAM" id="Coils"/>
    </source>
</evidence>
<dbReference type="InterPro" id="IPR011990">
    <property type="entry name" value="TPR-like_helical_dom_sf"/>
</dbReference>
<keyword evidence="8" id="KW-1185">Reference proteome</keyword>
<sequence>MLDFTQLFKIIIIFLLISLNVNAKSITETLTEIESLTRNDSLTAQAQLNTILLSINNASYVEKLRWIQLSLFASAVNSDKKYLDLTMSTARNLLQKKSQLNSSWLLLFQFEKEQILREKLGLLAPLQAISQQISIHENLRLSAYFNRLLLFAYIDEAIFDLAFDTAFKNIQQWQQLKEPYLALEIAVEIIELQLISQDIEGANRTLQQAKTQAKQLNAKNTLISLNEIESRILFIQQKPHEAIKKLKYLLEKYKIKKNDVNYPSIIYELSFIYYQIGQYDQAIQYAEILLSNSDPAIENSSIAAKMLLAKSLVEIGDLTRAKKFITEAKQIFTLKNDHFGLFEVDKTNIDILYKSKDINGLYKSAKSLVNRVINFKDNQGEQRTKRANTIVQVDNQNKVIDILAKDNTKQQKELSVTKKSVQEQNTYLTLLVLFCLSLSILFIWLLFLLRKIRVLANTDVLTGITNRRHGLELAEKRLNKKTQSTLCIAIMDLDEFKSVNDTYGHDIGDKVIQLAVSQSQVALNEDDIFCRMGGEEFMYILSDIDQIKTIQRLNKIRESIFQSDTHSLGINRQISASFGATHVSDPQNKKSLTDYMIEADIALYKAKNNGRNQVQS</sequence>
<protein>
    <recommendedName>
        <fullName evidence="2">diguanylate cyclase</fullName>
        <ecNumber evidence="2">2.7.7.65</ecNumber>
    </recommendedName>
</protein>
<keyword evidence="5" id="KW-0812">Transmembrane</keyword>
<reference evidence="7 8" key="1">
    <citation type="submission" date="2016-10" db="EMBL/GenBank/DDBJ databases">
        <authorList>
            <person name="de Groot N.N."/>
        </authorList>
    </citation>
    <scope>NUCLEOTIDE SEQUENCE [LARGE SCALE GENOMIC DNA]</scope>
    <source>
        <strain evidence="7 8">DSM 6059</strain>
    </source>
</reference>
<dbReference type="SMART" id="SM00267">
    <property type="entry name" value="GGDEF"/>
    <property type="match status" value="1"/>
</dbReference>
<feature type="transmembrane region" description="Helical" evidence="5">
    <location>
        <begin position="427"/>
        <end position="449"/>
    </location>
</feature>
<dbReference type="EC" id="2.7.7.65" evidence="2"/>
<dbReference type="Gene3D" id="1.25.40.10">
    <property type="entry name" value="Tetratricopeptide repeat domain"/>
    <property type="match status" value="1"/>
</dbReference>
<dbReference type="InterPro" id="IPR043128">
    <property type="entry name" value="Rev_trsase/Diguanyl_cyclase"/>
</dbReference>
<comment type="cofactor">
    <cofactor evidence="1">
        <name>Mg(2+)</name>
        <dbReference type="ChEBI" id="CHEBI:18420"/>
    </cofactor>
</comment>
<dbReference type="PROSITE" id="PS50887">
    <property type="entry name" value="GGDEF"/>
    <property type="match status" value="1"/>
</dbReference>
<dbReference type="STRING" id="1123010.SAMN02745724_01479"/>
<dbReference type="Proteomes" id="UP000198862">
    <property type="component" value="Unassembled WGS sequence"/>
</dbReference>
<dbReference type="NCBIfam" id="TIGR00254">
    <property type="entry name" value="GGDEF"/>
    <property type="match status" value="1"/>
</dbReference>
<dbReference type="CDD" id="cd01949">
    <property type="entry name" value="GGDEF"/>
    <property type="match status" value="1"/>
</dbReference>
<keyword evidence="5" id="KW-1133">Transmembrane helix</keyword>
<evidence type="ECO:0000256" key="3">
    <source>
        <dbReference type="ARBA" id="ARBA00034247"/>
    </source>
</evidence>
<dbReference type="InterPro" id="IPR029787">
    <property type="entry name" value="Nucleotide_cyclase"/>
</dbReference>
<evidence type="ECO:0000256" key="5">
    <source>
        <dbReference type="SAM" id="Phobius"/>
    </source>
</evidence>
<dbReference type="Gene3D" id="3.30.70.270">
    <property type="match status" value="1"/>
</dbReference>
<comment type="catalytic activity">
    <reaction evidence="3">
        <text>2 GTP = 3',3'-c-di-GMP + 2 diphosphate</text>
        <dbReference type="Rhea" id="RHEA:24898"/>
        <dbReference type="ChEBI" id="CHEBI:33019"/>
        <dbReference type="ChEBI" id="CHEBI:37565"/>
        <dbReference type="ChEBI" id="CHEBI:58805"/>
        <dbReference type="EC" id="2.7.7.65"/>
    </reaction>
</comment>
<dbReference type="GO" id="GO:0052621">
    <property type="term" value="F:diguanylate cyclase activity"/>
    <property type="evidence" value="ECO:0007669"/>
    <property type="project" value="UniProtKB-EC"/>
</dbReference>
<evidence type="ECO:0000256" key="2">
    <source>
        <dbReference type="ARBA" id="ARBA00012528"/>
    </source>
</evidence>
<proteinExistence type="predicted"/>
<dbReference type="Pfam" id="PF00990">
    <property type="entry name" value="GGDEF"/>
    <property type="match status" value="1"/>
</dbReference>
<dbReference type="InterPro" id="IPR050469">
    <property type="entry name" value="Diguanylate_Cyclase"/>
</dbReference>
<dbReference type="InterPro" id="IPR000160">
    <property type="entry name" value="GGDEF_dom"/>
</dbReference>
<evidence type="ECO:0000313" key="8">
    <source>
        <dbReference type="Proteomes" id="UP000198862"/>
    </source>
</evidence>
<feature type="domain" description="GGDEF" evidence="6">
    <location>
        <begin position="484"/>
        <end position="616"/>
    </location>
</feature>
<feature type="coiled-coil region" evidence="4">
    <location>
        <begin position="192"/>
        <end position="219"/>
    </location>
</feature>
<dbReference type="EMBL" id="FOLO01000008">
    <property type="protein sequence ID" value="SFC35606.1"/>
    <property type="molecule type" value="Genomic_DNA"/>
</dbReference>
<organism evidence="7 8">
    <name type="scientific">Pseudoalteromonas denitrificans DSM 6059</name>
    <dbReference type="NCBI Taxonomy" id="1123010"/>
    <lineage>
        <taxon>Bacteria</taxon>
        <taxon>Pseudomonadati</taxon>
        <taxon>Pseudomonadota</taxon>
        <taxon>Gammaproteobacteria</taxon>
        <taxon>Alteromonadales</taxon>
        <taxon>Pseudoalteromonadaceae</taxon>
        <taxon>Pseudoalteromonas</taxon>
    </lineage>
</organism>
<dbReference type="PANTHER" id="PTHR45138">
    <property type="entry name" value="REGULATORY COMPONENTS OF SENSORY TRANSDUCTION SYSTEM"/>
    <property type="match status" value="1"/>
</dbReference>
<dbReference type="AlphaFoldDB" id="A0A1I1IH59"/>
<dbReference type="RefSeq" id="WP_177207976.1">
    <property type="nucleotide sequence ID" value="NZ_FOLO01000008.1"/>
</dbReference>
<dbReference type="SUPFAM" id="SSF81901">
    <property type="entry name" value="HCP-like"/>
    <property type="match status" value="1"/>
</dbReference>
<keyword evidence="5" id="KW-0472">Membrane</keyword>
<evidence type="ECO:0000259" key="6">
    <source>
        <dbReference type="PROSITE" id="PS50887"/>
    </source>
</evidence>
<evidence type="ECO:0000256" key="1">
    <source>
        <dbReference type="ARBA" id="ARBA00001946"/>
    </source>
</evidence>
<dbReference type="SUPFAM" id="SSF55073">
    <property type="entry name" value="Nucleotide cyclase"/>
    <property type="match status" value="1"/>
</dbReference>
<accession>A0A1I1IH59</accession>
<dbReference type="FunFam" id="3.30.70.270:FF:000001">
    <property type="entry name" value="Diguanylate cyclase domain protein"/>
    <property type="match status" value="1"/>
</dbReference>
<gene>
    <name evidence="7" type="ORF">SAMN02745724_01479</name>
</gene>
<name>A0A1I1IH59_9GAMM</name>
<keyword evidence="4" id="KW-0175">Coiled coil</keyword>
<evidence type="ECO:0000313" key="7">
    <source>
        <dbReference type="EMBL" id="SFC35606.1"/>
    </source>
</evidence>
<dbReference type="PANTHER" id="PTHR45138:SF9">
    <property type="entry name" value="DIGUANYLATE CYCLASE DGCM-RELATED"/>
    <property type="match status" value="1"/>
</dbReference>